<accession>A0A0G9KQ19</accession>
<dbReference type="SFLD" id="SFLDG01384">
    <property type="entry name" value="thioether_bond_formation_requi"/>
    <property type="match status" value="1"/>
</dbReference>
<dbReference type="InterPro" id="IPR013785">
    <property type="entry name" value="Aldolase_TIM"/>
</dbReference>
<keyword evidence="2" id="KW-0004">4Fe-4S</keyword>
<dbReference type="SFLD" id="SFLDG01067">
    <property type="entry name" value="SPASM/twitch_domain_containing"/>
    <property type="match status" value="1"/>
</dbReference>
<dbReference type="PROSITE" id="PS01305">
    <property type="entry name" value="MOAA_NIFB_PQQE"/>
    <property type="match status" value="1"/>
</dbReference>
<organism evidence="8 9">
    <name type="scientific">Aliarcobacter butzleri L355</name>
    <dbReference type="NCBI Taxonomy" id="1447263"/>
    <lineage>
        <taxon>Bacteria</taxon>
        <taxon>Pseudomonadati</taxon>
        <taxon>Campylobacterota</taxon>
        <taxon>Epsilonproteobacteria</taxon>
        <taxon>Campylobacterales</taxon>
        <taxon>Arcobacteraceae</taxon>
        <taxon>Aliarcobacter</taxon>
    </lineage>
</organism>
<dbReference type="InterPro" id="IPR023886">
    <property type="entry name" value="QH-AmDH_gsu_maturation"/>
</dbReference>
<dbReference type="CDD" id="cd01335">
    <property type="entry name" value="Radical_SAM"/>
    <property type="match status" value="1"/>
</dbReference>
<evidence type="ECO:0000256" key="1">
    <source>
        <dbReference type="ARBA" id="ARBA00001966"/>
    </source>
</evidence>
<comment type="caution">
    <text evidence="8">The sequence shown here is derived from an EMBL/GenBank/DDBJ whole genome shotgun (WGS) entry which is preliminary data.</text>
</comment>
<dbReference type="InterPro" id="IPR023867">
    <property type="entry name" value="Sulphatase_maturase_rSAM"/>
</dbReference>
<keyword evidence="6" id="KW-0411">Iron-sulfur</keyword>
<evidence type="ECO:0000256" key="3">
    <source>
        <dbReference type="ARBA" id="ARBA00022691"/>
    </source>
</evidence>
<dbReference type="NCBIfam" id="TIGR03906">
    <property type="entry name" value="quino_hemo_SAM"/>
    <property type="match status" value="1"/>
</dbReference>
<reference evidence="8 9" key="1">
    <citation type="submission" date="2014-01" db="EMBL/GenBank/DDBJ databases">
        <title>Development of a Comparative Genomic Fingerprinting Assay for High Resolution Genotyping of Arcobacter butzleri.</title>
        <authorList>
            <person name="Webb A.L."/>
            <person name="Inglis G.D."/>
            <person name="Kruczkiewicz P."/>
            <person name="Selinger L.B."/>
            <person name="Taboada E.N."/>
        </authorList>
    </citation>
    <scope>NUCLEOTIDE SEQUENCE [LARGE SCALE GENOMIC DNA]</scope>
    <source>
        <strain evidence="8 9">L355</strain>
    </source>
</reference>
<proteinExistence type="predicted"/>
<dbReference type="GO" id="GO:0016491">
    <property type="term" value="F:oxidoreductase activity"/>
    <property type="evidence" value="ECO:0007669"/>
    <property type="project" value="InterPro"/>
</dbReference>
<evidence type="ECO:0000256" key="6">
    <source>
        <dbReference type="ARBA" id="ARBA00023014"/>
    </source>
</evidence>
<dbReference type="Proteomes" id="UP000035154">
    <property type="component" value="Unassembled WGS sequence"/>
</dbReference>
<dbReference type="PROSITE" id="PS51918">
    <property type="entry name" value="RADICAL_SAM"/>
    <property type="match status" value="1"/>
</dbReference>
<feature type="domain" description="Radical SAM core" evidence="7">
    <location>
        <begin position="83"/>
        <end position="329"/>
    </location>
</feature>
<dbReference type="Pfam" id="PF04055">
    <property type="entry name" value="Radical_SAM"/>
    <property type="match status" value="1"/>
</dbReference>
<evidence type="ECO:0000313" key="8">
    <source>
        <dbReference type="EMBL" id="KLE08596.1"/>
    </source>
</evidence>
<dbReference type="RefSeq" id="WP_046998577.1">
    <property type="nucleotide sequence ID" value="NZ_JAIW01000059.1"/>
</dbReference>
<dbReference type="PANTHER" id="PTHR43273:SF8">
    <property type="entry name" value="RADICAL SAM DOMAIN PROTEIN"/>
    <property type="match status" value="1"/>
</dbReference>
<comment type="cofactor">
    <cofactor evidence="1">
        <name>[4Fe-4S] cluster</name>
        <dbReference type="ChEBI" id="CHEBI:49883"/>
    </cofactor>
</comment>
<dbReference type="GO" id="GO:0051539">
    <property type="term" value="F:4 iron, 4 sulfur cluster binding"/>
    <property type="evidence" value="ECO:0007669"/>
    <property type="project" value="UniProtKB-KW"/>
</dbReference>
<evidence type="ECO:0000259" key="7">
    <source>
        <dbReference type="PROSITE" id="PS51918"/>
    </source>
</evidence>
<evidence type="ECO:0000313" key="9">
    <source>
        <dbReference type="Proteomes" id="UP000035154"/>
    </source>
</evidence>
<evidence type="ECO:0000256" key="2">
    <source>
        <dbReference type="ARBA" id="ARBA00022485"/>
    </source>
</evidence>
<keyword evidence="5" id="KW-0408">Iron</keyword>
<dbReference type="EMBL" id="JAIW01000059">
    <property type="protein sequence ID" value="KLE08596.1"/>
    <property type="molecule type" value="Genomic_DNA"/>
</dbReference>
<dbReference type="NCBIfam" id="TIGR04085">
    <property type="entry name" value="rSAM_more_4Fe4S"/>
    <property type="match status" value="1"/>
</dbReference>
<dbReference type="InterPro" id="IPR058240">
    <property type="entry name" value="rSAM_sf"/>
</dbReference>
<evidence type="ECO:0000256" key="5">
    <source>
        <dbReference type="ARBA" id="ARBA00023004"/>
    </source>
</evidence>
<keyword evidence="3" id="KW-0949">S-adenosyl-L-methionine</keyword>
<dbReference type="AlphaFoldDB" id="A0A0G9KQ19"/>
<dbReference type="SUPFAM" id="SSF102114">
    <property type="entry name" value="Radical SAM enzymes"/>
    <property type="match status" value="1"/>
</dbReference>
<name>A0A0G9KQ19_9BACT</name>
<gene>
    <name evidence="8" type="ORF">AF80_08610</name>
</gene>
<evidence type="ECO:0000256" key="4">
    <source>
        <dbReference type="ARBA" id="ARBA00022723"/>
    </source>
</evidence>
<dbReference type="PATRIC" id="fig|1447263.3.peg.1676"/>
<sequence length="466" mass="52764">MSNNELKVNRQNFRIIKKDSENLLFHVPSSSLFEIDKNSQNLLNKLNKKESKNTDFSIDELEELEKLNIIGVLEEQKYIEVKNFPATTLILNVASGCNLSCTYCYKADLATLKNSGNMTYETAISAIEHLYNGALNQKIFNITFFGGEPLSNFSLIKKVTIFAITFFKEKNAIVDFTMTTNATLLTKEIIEFLKTYKFGITISMDGPAYIHNKTRLTNAGTGSYETVRKKVELLLSLHKDRPIGARVTLTRGVTQIEEIWEHLFNELKFSEVGFAPATASDNAVFNLSEVELIKVFEGFKTMGEKYIESALKGDFNGFSNLHRLIGDIHAGRKKKLPCGAGVGLLSVSYEGNFDLCHRFTGSDFMNFGNVKTGLDKPKLSNFIETRLNKNDGDCSTCHIRNLCAGGCYHESFIRYNDPTKAVLHYCDIMRDWIDFGLYAYSKIRKNNPEFFDLYFKEEKGDVNGLI</sequence>
<dbReference type="PANTHER" id="PTHR43273">
    <property type="entry name" value="ANAEROBIC SULFATASE-MATURATING ENZYME HOMOLOG ASLB-RELATED"/>
    <property type="match status" value="1"/>
</dbReference>
<dbReference type="SFLD" id="SFLDG01386">
    <property type="entry name" value="main_SPASM_domain-containing"/>
    <property type="match status" value="1"/>
</dbReference>
<dbReference type="Gene3D" id="3.20.20.70">
    <property type="entry name" value="Aldolase class I"/>
    <property type="match status" value="1"/>
</dbReference>
<dbReference type="SFLD" id="SFLDS00029">
    <property type="entry name" value="Radical_SAM"/>
    <property type="match status" value="1"/>
</dbReference>
<dbReference type="InterPro" id="IPR007197">
    <property type="entry name" value="rSAM"/>
</dbReference>
<dbReference type="GO" id="GO:0046872">
    <property type="term" value="F:metal ion binding"/>
    <property type="evidence" value="ECO:0007669"/>
    <property type="project" value="UniProtKB-KW"/>
</dbReference>
<dbReference type="InterPro" id="IPR000385">
    <property type="entry name" value="MoaA_NifB_PqqE_Fe-S-bd_CS"/>
</dbReference>
<dbReference type="InterPro" id="IPR023885">
    <property type="entry name" value="4Fe4S-binding_SPASM_dom"/>
</dbReference>
<keyword evidence="4" id="KW-0479">Metal-binding</keyword>
<protein>
    <submittedName>
        <fullName evidence="8">Quinohemoprotein amine dehydrogenase</fullName>
    </submittedName>
</protein>